<reference evidence="6 7" key="1">
    <citation type="submission" date="2020-01" db="EMBL/GenBank/DDBJ databases">
        <title>Genomes assembled from Gulf of Kutch pelagic sediment metagenomes.</title>
        <authorList>
            <person name="Chandrashekar M."/>
            <person name="Mahajan M.S."/>
            <person name="Dave K.J."/>
            <person name="Vatsa P."/>
            <person name="Nathani N.M."/>
        </authorList>
    </citation>
    <scope>NUCLEOTIDE SEQUENCE [LARGE SCALE GENOMIC DNA]</scope>
    <source>
        <strain evidence="6">KS3-K002</strain>
    </source>
</reference>
<evidence type="ECO:0000313" key="7">
    <source>
        <dbReference type="Proteomes" id="UP000702544"/>
    </source>
</evidence>
<comment type="cofactor">
    <cofactor evidence="1 4">
        <name>pyridoxal 5'-phosphate</name>
        <dbReference type="ChEBI" id="CHEBI:597326"/>
    </cofactor>
</comment>
<dbReference type="EMBL" id="JAACAK010000114">
    <property type="protein sequence ID" value="NIR76174.1"/>
    <property type="molecule type" value="Genomic_DNA"/>
</dbReference>
<evidence type="ECO:0000256" key="3">
    <source>
        <dbReference type="ARBA" id="ARBA00022679"/>
    </source>
</evidence>
<accession>A0AAE4ZA87</accession>
<dbReference type="GO" id="GO:0008483">
    <property type="term" value="F:transaminase activity"/>
    <property type="evidence" value="ECO:0007669"/>
    <property type="project" value="UniProtKB-KW"/>
</dbReference>
<dbReference type="PANTHER" id="PTHR42832">
    <property type="entry name" value="AMINO ACID AMINOTRANSFERASE"/>
    <property type="match status" value="1"/>
</dbReference>
<organism evidence="6 7">
    <name type="scientific">Candidatus Kutchimonas denitrificans</name>
    <dbReference type="NCBI Taxonomy" id="3056748"/>
    <lineage>
        <taxon>Bacteria</taxon>
        <taxon>Pseudomonadati</taxon>
        <taxon>Gemmatimonadota</taxon>
        <taxon>Gemmatimonadia</taxon>
        <taxon>Candidatus Palauibacterales</taxon>
        <taxon>Candidatus Palauibacteraceae</taxon>
        <taxon>Candidatus Kutchimonas</taxon>
    </lineage>
</organism>
<dbReference type="PANTHER" id="PTHR42832:SF3">
    <property type="entry name" value="L-GLUTAMINE--4-(METHYLSULFANYL)-2-OXOBUTANOATE AMINOTRANSFERASE"/>
    <property type="match status" value="1"/>
</dbReference>
<dbReference type="CDD" id="cd00609">
    <property type="entry name" value="AAT_like"/>
    <property type="match status" value="1"/>
</dbReference>
<dbReference type="EC" id="2.6.1.-" evidence="4"/>
<dbReference type="PROSITE" id="PS00105">
    <property type="entry name" value="AA_TRANSFER_CLASS_1"/>
    <property type="match status" value="1"/>
</dbReference>
<evidence type="ECO:0000256" key="2">
    <source>
        <dbReference type="ARBA" id="ARBA00022576"/>
    </source>
</evidence>
<dbReference type="InterPro" id="IPR050881">
    <property type="entry name" value="LL-DAP_aminotransferase"/>
</dbReference>
<comment type="similarity">
    <text evidence="4">Belongs to the class-I pyridoxal-phosphate-dependent aminotransferase family.</text>
</comment>
<evidence type="ECO:0000313" key="6">
    <source>
        <dbReference type="EMBL" id="NIR76174.1"/>
    </source>
</evidence>
<sequence length="386" mass="42869">MPDFSERFSSLPPYALADVPKIKADLIEKGVDVIDLGAGDADQMPPPETIRAIQQAVTEERMSRYPFQRGLPEFRLEIAKWMKARFGFELDPFDEVLPLIGTKEGIAHLPLVYIDPGDGAIVPDPGYYPYFGGTHMLGADVIQVPLRPERDFLLDWSEVPEKKLARAKLLYLNYPNNPTGATASEDYLREAIAFCHEHDLLLVHDNAYSEIAFDGYQPPSVLQFDGARDVAVEYHSLSKTFNMTGWRIGWVAGNSTAIQALSKVKTYYDTGVFLACQAAGVASLEAWERFLPRQVAVFQERRDAAVEGFRAAGFDVEPPRATMYLWIPIPSGEPSVEFARRILQESGVVLFPGSGMGTGGEGFFRVALTKPPERLHEAATRVAKVL</sequence>
<keyword evidence="3 4" id="KW-0808">Transferase</keyword>
<dbReference type="Gene3D" id="3.40.640.10">
    <property type="entry name" value="Type I PLP-dependent aspartate aminotransferase-like (Major domain)"/>
    <property type="match status" value="1"/>
</dbReference>
<proteinExistence type="inferred from homology"/>
<dbReference type="InterPro" id="IPR015422">
    <property type="entry name" value="PyrdxlP-dep_Trfase_small"/>
</dbReference>
<dbReference type="Pfam" id="PF00155">
    <property type="entry name" value="Aminotran_1_2"/>
    <property type="match status" value="1"/>
</dbReference>
<protein>
    <recommendedName>
        <fullName evidence="4">Aminotransferase</fullName>
        <ecNumber evidence="4">2.6.1.-</ecNumber>
    </recommendedName>
</protein>
<dbReference type="InterPro" id="IPR015424">
    <property type="entry name" value="PyrdxlP-dep_Trfase"/>
</dbReference>
<dbReference type="InterPro" id="IPR004839">
    <property type="entry name" value="Aminotransferase_I/II_large"/>
</dbReference>
<evidence type="ECO:0000256" key="1">
    <source>
        <dbReference type="ARBA" id="ARBA00001933"/>
    </source>
</evidence>
<evidence type="ECO:0000256" key="4">
    <source>
        <dbReference type="RuleBase" id="RU000481"/>
    </source>
</evidence>
<feature type="domain" description="Aminotransferase class I/classII large" evidence="5">
    <location>
        <begin position="32"/>
        <end position="381"/>
    </location>
</feature>
<dbReference type="AlphaFoldDB" id="A0AAE4ZA87"/>
<comment type="caution">
    <text evidence="6">The sequence shown here is derived from an EMBL/GenBank/DDBJ whole genome shotgun (WGS) entry which is preliminary data.</text>
</comment>
<dbReference type="Proteomes" id="UP000702544">
    <property type="component" value="Unassembled WGS sequence"/>
</dbReference>
<dbReference type="Gene3D" id="3.90.1150.10">
    <property type="entry name" value="Aspartate Aminotransferase, domain 1"/>
    <property type="match status" value="1"/>
</dbReference>
<name>A0AAE4ZA87_9BACT</name>
<evidence type="ECO:0000259" key="5">
    <source>
        <dbReference type="Pfam" id="PF00155"/>
    </source>
</evidence>
<dbReference type="InterPro" id="IPR004838">
    <property type="entry name" value="NHTrfase_class1_PyrdxlP-BS"/>
</dbReference>
<gene>
    <name evidence="6" type="ORF">GWO12_13850</name>
</gene>
<dbReference type="GO" id="GO:0030170">
    <property type="term" value="F:pyridoxal phosphate binding"/>
    <property type="evidence" value="ECO:0007669"/>
    <property type="project" value="InterPro"/>
</dbReference>
<dbReference type="InterPro" id="IPR015421">
    <property type="entry name" value="PyrdxlP-dep_Trfase_major"/>
</dbReference>
<keyword evidence="2 4" id="KW-0032">Aminotransferase</keyword>
<dbReference type="SUPFAM" id="SSF53383">
    <property type="entry name" value="PLP-dependent transferases"/>
    <property type="match status" value="1"/>
</dbReference>